<dbReference type="EMBL" id="FQUA01000002">
    <property type="protein sequence ID" value="SHE39615.1"/>
    <property type="molecule type" value="Genomic_DNA"/>
</dbReference>
<evidence type="ECO:0000313" key="4">
    <source>
        <dbReference type="Proteomes" id="UP000184204"/>
    </source>
</evidence>
<reference evidence="1 3" key="1">
    <citation type="journal article" date="2016" name="Genome Announc.">
        <title>Complete Genome Sequence of the Amino Acid-Fermenting Clostridium propionicum X2 (DSM 1682).</title>
        <authorList>
            <person name="Poehlein A."/>
            <person name="Schlien K."/>
            <person name="Chowdhury N.P."/>
            <person name="Gottschalk G."/>
            <person name="Buckel W."/>
            <person name="Daniel R."/>
        </authorList>
    </citation>
    <scope>NUCLEOTIDE SEQUENCE [LARGE SCALE GENOMIC DNA]</scope>
    <source>
        <strain evidence="1 3">X2</strain>
    </source>
</reference>
<proteinExistence type="predicted"/>
<reference evidence="4" key="4">
    <citation type="submission" date="2016-11" db="EMBL/GenBank/DDBJ databases">
        <authorList>
            <person name="Jaros S."/>
            <person name="Januszkiewicz K."/>
            <person name="Wedrychowicz H."/>
        </authorList>
    </citation>
    <scope>NUCLEOTIDE SEQUENCE [LARGE SCALE GENOMIC DNA]</scope>
    <source>
        <strain evidence="4">DSM 1682</strain>
    </source>
</reference>
<dbReference type="OrthoDB" id="2224275at2"/>
<dbReference type="SUPFAM" id="SSF47413">
    <property type="entry name" value="lambda repressor-like DNA-binding domains"/>
    <property type="match status" value="1"/>
</dbReference>
<dbReference type="KEGG" id="cpro:CPRO_09340"/>
<dbReference type="EMBL" id="CP014223">
    <property type="protein sequence ID" value="AMJ40533.1"/>
    <property type="molecule type" value="Genomic_DNA"/>
</dbReference>
<evidence type="ECO:0008006" key="5">
    <source>
        <dbReference type="Google" id="ProtNLM"/>
    </source>
</evidence>
<reference evidence="3" key="2">
    <citation type="submission" date="2016-01" db="EMBL/GenBank/DDBJ databases">
        <authorList>
            <person name="Poehlein A."/>
            <person name="Schlien K."/>
            <person name="Gottschalk G."/>
            <person name="Buckel W."/>
            <person name="Daniel R."/>
        </authorList>
    </citation>
    <scope>NUCLEOTIDE SEQUENCE [LARGE SCALE GENOMIC DNA]</scope>
    <source>
        <strain evidence="3">X2</strain>
    </source>
</reference>
<evidence type="ECO:0000313" key="1">
    <source>
        <dbReference type="EMBL" id="AMJ40533.1"/>
    </source>
</evidence>
<sequence length="69" mass="7885">MVDANKLKEKIQKKGLTEARTAEKLGMNNHVFHDKLNGIGKCFTIKEVDKLVQILRLEGNDAERIFFAK</sequence>
<reference evidence="2" key="3">
    <citation type="submission" date="2016-11" db="EMBL/GenBank/DDBJ databases">
        <authorList>
            <person name="Varghese N."/>
            <person name="Submissions S."/>
        </authorList>
    </citation>
    <scope>NUCLEOTIDE SEQUENCE</scope>
    <source>
        <strain evidence="2">DSM 1682</strain>
    </source>
</reference>
<protein>
    <recommendedName>
        <fullName evidence="5">HTH cro/C1-type domain-containing protein</fullName>
    </recommendedName>
</protein>
<dbReference type="GO" id="GO:0003677">
    <property type="term" value="F:DNA binding"/>
    <property type="evidence" value="ECO:0007669"/>
    <property type="project" value="InterPro"/>
</dbReference>
<dbReference type="AlphaFoldDB" id="A0A0X8VAS9"/>
<evidence type="ECO:0000313" key="2">
    <source>
        <dbReference type="EMBL" id="SHE39615.1"/>
    </source>
</evidence>
<gene>
    <name evidence="1" type="ORF">CPRO_09340</name>
    <name evidence="2" type="ORF">SAMN02745151_00550</name>
</gene>
<evidence type="ECO:0000313" key="3">
    <source>
        <dbReference type="Proteomes" id="UP000068026"/>
    </source>
</evidence>
<organism evidence="2 4">
    <name type="scientific">Anaerotignum propionicum DSM 1682</name>
    <dbReference type="NCBI Taxonomy" id="991789"/>
    <lineage>
        <taxon>Bacteria</taxon>
        <taxon>Bacillati</taxon>
        <taxon>Bacillota</taxon>
        <taxon>Clostridia</taxon>
        <taxon>Lachnospirales</taxon>
        <taxon>Anaerotignaceae</taxon>
        <taxon>Anaerotignum</taxon>
    </lineage>
</organism>
<keyword evidence="3" id="KW-1185">Reference proteome</keyword>
<dbReference type="InterPro" id="IPR010982">
    <property type="entry name" value="Lambda_DNA-bd_dom_sf"/>
</dbReference>
<name>A0A0X8VAS9_ANAPI</name>
<dbReference type="Proteomes" id="UP000184204">
    <property type="component" value="Unassembled WGS sequence"/>
</dbReference>
<dbReference type="RefSeq" id="WP_066048350.1">
    <property type="nucleotide sequence ID" value="NZ_CP014223.1"/>
</dbReference>
<dbReference type="Proteomes" id="UP000068026">
    <property type="component" value="Chromosome"/>
</dbReference>
<accession>A0A0X8VAS9</accession>